<gene>
    <name evidence="1" type="ORF">LSAT_V11C700381240</name>
</gene>
<name>A0A9R1X7C9_LACSA</name>
<evidence type="ECO:0000313" key="2">
    <source>
        <dbReference type="Proteomes" id="UP000235145"/>
    </source>
</evidence>
<dbReference type="Proteomes" id="UP000235145">
    <property type="component" value="Unassembled WGS sequence"/>
</dbReference>
<reference evidence="1 2" key="1">
    <citation type="journal article" date="2017" name="Nat. Commun.">
        <title>Genome assembly with in vitro proximity ligation data and whole-genome triplication in lettuce.</title>
        <authorList>
            <person name="Reyes-Chin-Wo S."/>
            <person name="Wang Z."/>
            <person name="Yang X."/>
            <person name="Kozik A."/>
            <person name="Arikit S."/>
            <person name="Song C."/>
            <person name="Xia L."/>
            <person name="Froenicke L."/>
            <person name="Lavelle D.O."/>
            <person name="Truco M.J."/>
            <person name="Xia R."/>
            <person name="Zhu S."/>
            <person name="Xu C."/>
            <person name="Xu H."/>
            <person name="Xu X."/>
            <person name="Cox K."/>
            <person name="Korf I."/>
            <person name="Meyers B.C."/>
            <person name="Michelmore R.W."/>
        </authorList>
    </citation>
    <scope>NUCLEOTIDE SEQUENCE [LARGE SCALE GENOMIC DNA]</scope>
    <source>
        <strain evidence="2">cv. Salinas</strain>
        <tissue evidence="1">Seedlings</tissue>
    </source>
</reference>
<dbReference type="AlphaFoldDB" id="A0A9R1X7C9"/>
<sequence length="167" mass="18852">MLLNGLYEATTFDPVDLEELLFPIGDYRFRDYFHPSSGFAAFRESVFPYVPLSCSMSMTVLMNVLNNLLHQLSDEDVVRVSLLEMTFGWRNTLDSQLPMNVSMGHIDMGLHLQTDGYDVVGRVDIWSSDLGSYFFILRGEFSSLYSWVEGSNVGPLGTSKDRGKVKA</sequence>
<accession>A0A9R1X7C9</accession>
<protein>
    <submittedName>
        <fullName evidence="1">Uncharacterized protein</fullName>
    </submittedName>
</protein>
<comment type="caution">
    <text evidence="1">The sequence shown here is derived from an EMBL/GenBank/DDBJ whole genome shotgun (WGS) entry which is preliminary data.</text>
</comment>
<dbReference type="EMBL" id="NBSK02000007">
    <property type="protein sequence ID" value="KAJ0198437.1"/>
    <property type="molecule type" value="Genomic_DNA"/>
</dbReference>
<organism evidence="1 2">
    <name type="scientific">Lactuca sativa</name>
    <name type="common">Garden lettuce</name>
    <dbReference type="NCBI Taxonomy" id="4236"/>
    <lineage>
        <taxon>Eukaryota</taxon>
        <taxon>Viridiplantae</taxon>
        <taxon>Streptophyta</taxon>
        <taxon>Embryophyta</taxon>
        <taxon>Tracheophyta</taxon>
        <taxon>Spermatophyta</taxon>
        <taxon>Magnoliopsida</taxon>
        <taxon>eudicotyledons</taxon>
        <taxon>Gunneridae</taxon>
        <taxon>Pentapetalae</taxon>
        <taxon>asterids</taxon>
        <taxon>campanulids</taxon>
        <taxon>Asterales</taxon>
        <taxon>Asteraceae</taxon>
        <taxon>Cichorioideae</taxon>
        <taxon>Cichorieae</taxon>
        <taxon>Lactucinae</taxon>
        <taxon>Lactuca</taxon>
    </lineage>
</organism>
<proteinExistence type="predicted"/>
<keyword evidence="2" id="KW-1185">Reference proteome</keyword>
<evidence type="ECO:0000313" key="1">
    <source>
        <dbReference type="EMBL" id="KAJ0198437.1"/>
    </source>
</evidence>